<organism evidence="1 2">
    <name type="scientific">Streptomyces javensis</name>
    <dbReference type="NCBI Taxonomy" id="114698"/>
    <lineage>
        <taxon>Bacteria</taxon>
        <taxon>Bacillati</taxon>
        <taxon>Actinomycetota</taxon>
        <taxon>Actinomycetes</taxon>
        <taxon>Kitasatosporales</taxon>
        <taxon>Streptomycetaceae</taxon>
        <taxon>Streptomyces</taxon>
        <taxon>Streptomyces violaceusniger group</taxon>
    </lineage>
</organism>
<comment type="caution">
    <text evidence="1">The sequence shown here is derived from an EMBL/GenBank/DDBJ whole genome shotgun (WGS) entry which is preliminary data.</text>
</comment>
<protein>
    <submittedName>
        <fullName evidence="1">Uncharacterized protein</fullName>
    </submittedName>
</protein>
<dbReference type="EMBL" id="BAAAIH010000018">
    <property type="protein sequence ID" value="GAA1274032.1"/>
    <property type="molecule type" value="Genomic_DNA"/>
</dbReference>
<keyword evidence="2" id="KW-1185">Reference proteome</keyword>
<accession>A0ABP4HM32</accession>
<reference evidence="2" key="1">
    <citation type="journal article" date="2019" name="Int. J. Syst. Evol. Microbiol.">
        <title>The Global Catalogue of Microorganisms (GCM) 10K type strain sequencing project: providing services to taxonomists for standard genome sequencing and annotation.</title>
        <authorList>
            <consortium name="The Broad Institute Genomics Platform"/>
            <consortium name="The Broad Institute Genome Sequencing Center for Infectious Disease"/>
            <person name="Wu L."/>
            <person name="Ma J."/>
        </authorList>
    </citation>
    <scope>NUCLEOTIDE SEQUENCE [LARGE SCALE GENOMIC DNA]</scope>
    <source>
        <strain evidence="2">JCM 11448</strain>
    </source>
</reference>
<dbReference type="Proteomes" id="UP001500282">
    <property type="component" value="Unassembled WGS sequence"/>
</dbReference>
<evidence type="ECO:0000313" key="1">
    <source>
        <dbReference type="EMBL" id="GAA1274032.1"/>
    </source>
</evidence>
<name>A0ABP4HM32_9ACTN</name>
<gene>
    <name evidence="1" type="ORF">GCM10009579_36120</name>
</gene>
<sequence>MLYAGGTDVLDRLLDAYRAAGGEVPDGMRSHILARASFIWVHVALRGLDTGRPVWVETALRRMAR</sequence>
<proteinExistence type="predicted"/>
<evidence type="ECO:0000313" key="2">
    <source>
        <dbReference type="Proteomes" id="UP001500282"/>
    </source>
</evidence>